<feature type="region of interest" description="Disordered" evidence="2">
    <location>
        <begin position="154"/>
        <end position="173"/>
    </location>
</feature>
<feature type="compositionally biased region" description="Low complexity" evidence="2">
    <location>
        <begin position="71"/>
        <end position="82"/>
    </location>
</feature>
<dbReference type="EMBL" id="JAATIS010000485">
    <property type="protein sequence ID" value="KAG2468476.1"/>
    <property type="molecule type" value="Genomic_DNA"/>
</dbReference>
<accession>A0A8X8BUI4</accession>
<dbReference type="InterPro" id="IPR025741">
    <property type="entry name" value="FAM110_C"/>
</dbReference>
<comment type="similarity">
    <text evidence="1">Belongs to the FAM110 family.</text>
</comment>
<evidence type="ECO:0000259" key="4">
    <source>
        <dbReference type="Pfam" id="PF14161"/>
    </source>
</evidence>
<dbReference type="Pfam" id="PF14161">
    <property type="entry name" value="FAM110_N"/>
    <property type="match status" value="1"/>
</dbReference>
<sequence length="310" mass="33849">MEVESRGKVSAVERLAADKAKFVKGQQLQQQQMIISKQGAVVACSSDSETSSESYPAHANLKSTEETMVATDPPTSTDNSSTIVRRSSSKKQRPDSLVMYRQKCELVKGSSSDSSKGSLVRRLFHGTLKDNKQVASPEVRPSKNVRVEHAVHQQSAKGKAVATTPNQPSPCKASNQEVTETVVQSEAPKRGLFRSHSDISSRYSKAFSEFESFFKYCGLDSDVIDDLGKENFSAVSDNVSFRLRSVSVVTSNSGFTKHSGDSDGLLEEELNVKTTASTGTSAVERNARVIKWLYGCRNAREAGRALRELV</sequence>
<dbReference type="Pfam" id="PF14160">
    <property type="entry name" value="FAM110_C"/>
    <property type="match status" value="1"/>
</dbReference>
<feature type="non-terminal residue" evidence="5">
    <location>
        <position position="1"/>
    </location>
</feature>
<evidence type="ECO:0000313" key="6">
    <source>
        <dbReference type="Proteomes" id="UP000886611"/>
    </source>
</evidence>
<evidence type="ECO:0000256" key="2">
    <source>
        <dbReference type="SAM" id="MobiDB-lite"/>
    </source>
</evidence>
<keyword evidence="6" id="KW-1185">Reference proteome</keyword>
<feature type="region of interest" description="Disordered" evidence="2">
    <location>
        <begin position="46"/>
        <end position="96"/>
    </location>
</feature>
<comment type="caution">
    <text evidence="5">The sequence shown here is derived from an EMBL/GenBank/DDBJ whole genome shotgun (WGS) entry which is preliminary data.</text>
</comment>
<dbReference type="Proteomes" id="UP000886611">
    <property type="component" value="Unassembled WGS sequence"/>
</dbReference>
<feature type="domain" description="Centrosome-associated FAM110 N-terminal" evidence="4">
    <location>
        <begin position="7"/>
        <end position="30"/>
    </location>
</feature>
<dbReference type="PANTHER" id="PTHR14758:SF5">
    <property type="entry name" value="PROTEIN FAM110C"/>
    <property type="match status" value="1"/>
</dbReference>
<gene>
    <name evidence="5" type="primary">Fam110c_0</name>
    <name evidence="5" type="ORF">GTO96_0014855</name>
</gene>
<evidence type="ECO:0000259" key="3">
    <source>
        <dbReference type="Pfam" id="PF14160"/>
    </source>
</evidence>
<organism evidence="5 6">
    <name type="scientific">Polypterus senegalus</name>
    <name type="common">Senegal bichir</name>
    <dbReference type="NCBI Taxonomy" id="55291"/>
    <lineage>
        <taxon>Eukaryota</taxon>
        <taxon>Metazoa</taxon>
        <taxon>Chordata</taxon>
        <taxon>Craniata</taxon>
        <taxon>Vertebrata</taxon>
        <taxon>Euteleostomi</taxon>
        <taxon>Actinopterygii</taxon>
        <taxon>Polypteriformes</taxon>
        <taxon>Polypteridae</taxon>
        <taxon>Polypterus</taxon>
    </lineage>
</organism>
<protein>
    <submittedName>
        <fullName evidence="5">F110C protein</fullName>
    </submittedName>
</protein>
<dbReference type="AlphaFoldDB" id="A0A8X8BUI4"/>
<name>A0A8X8BUI4_POLSE</name>
<dbReference type="PANTHER" id="PTHR14758">
    <property type="entry name" value="AGAP005440-PA"/>
    <property type="match status" value="1"/>
</dbReference>
<dbReference type="InterPro" id="IPR025739">
    <property type="entry name" value="FAM110_N"/>
</dbReference>
<evidence type="ECO:0000256" key="1">
    <source>
        <dbReference type="ARBA" id="ARBA00010576"/>
    </source>
</evidence>
<feature type="non-terminal residue" evidence="5">
    <location>
        <position position="310"/>
    </location>
</feature>
<evidence type="ECO:0000313" key="5">
    <source>
        <dbReference type="EMBL" id="KAG2468476.1"/>
    </source>
</evidence>
<dbReference type="InterPro" id="IPR025740">
    <property type="entry name" value="FAM110"/>
</dbReference>
<reference evidence="5 6" key="1">
    <citation type="journal article" date="2021" name="Cell">
        <title>Tracing the genetic footprints of vertebrate landing in non-teleost ray-finned fishes.</title>
        <authorList>
            <person name="Bi X."/>
            <person name="Wang K."/>
            <person name="Yang L."/>
            <person name="Pan H."/>
            <person name="Jiang H."/>
            <person name="Wei Q."/>
            <person name="Fang M."/>
            <person name="Yu H."/>
            <person name="Zhu C."/>
            <person name="Cai Y."/>
            <person name="He Y."/>
            <person name="Gan X."/>
            <person name="Zeng H."/>
            <person name="Yu D."/>
            <person name="Zhu Y."/>
            <person name="Jiang H."/>
            <person name="Qiu Q."/>
            <person name="Yang H."/>
            <person name="Zhang Y.E."/>
            <person name="Wang W."/>
            <person name="Zhu M."/>
            <person name="He S."/>
            <person name="Zhang G."/>
        </authorList>
    </citation>
    <scope>NUCLEOTIDE SEQUENCE [LARGE SCALE GENOMIC DNA]</scope>
    <source>
        <strain evidence="5">Bchr_013</strain>
    </source>
</reference>
<feature type="domain" description="Centrosome-associated FAM110 C-terminal" evidence="3">
    <location>
        <begin position="190"/>
        <end position="299"/>
    </location>
</feature>
<proteinExistence type="inferred from homology"/>